<dbReference type="EMBL" id="JAHHHW010000089">
    <property type="protein sequence ID" value="MBW4432632.1"/>
    <property type="molecule type" value="Genomic_DNA"/>
</dbReference>
<proteinExistence type="predicted"/>
<organism evidence="3 4">
    <name type="scientific">Pelatocladus maniniholoensis HA4357-MV3</name>
    <dbReference type="NCBI Taxonomy" id="1117104"/>
    <lineage>
        <taxon>Bacteria</taxon>
        <taxon>Bacillati</taxon>
        <taxon>Cyanobacteriota</taxon>
        <taxon>Cyanophyceae</taxon>
        <taxon>Nostocales</taxon>
        <taxon>Nostocaceae</taxon>
        <taxon>Pelatocladus</taxon>
    </lineage>
</organism>
<feature type="compositionally biased region" description="Polar residues" evidence="1">
    <location>
        <begin position="8"/>
        <end position="21"/>
    </location>
</feature>
<gene>
    <name evidence="3" type="ORF">KME28_13090</name>
</gene>
<feature type="transmembrane region" description="Helical" evidence="2">
    <location>
        <begin position="70"/>
        <end position="92"/>
    </location>
</feature>
<evidence type="ECO:0000313" key="3">
    <source>
        <dbReference type="EMBL" id="MBW4432632.1"/>
    </source>
</evidence>
<name>A0A9E3H8H3_9NOST</name>
<dbReference type="AlphaFoldDB" id="A0A9E3H8H3"/>
<reference evidence="3" key="1">
    <citation type="submission" date="2021-05" db="EMBL/GenBank/DDBJ databases">
        <authorList>
            <person name="Pietrasiak N."/>
            <person name="Ward R."/>
            <person name="Stajich J.E."/>
            <person name="Kurbessoian T."/>
        </authorList>
    </citation>
    <scope>NUCLEOTIDE SEQUENCE</scope>
    <source>
        <strain evidence="3">HA4357-MV3</strain>
    </source>
</reference>
<comment type="caution">
    <text evidence="3">The sequence shown here is derived from an EMBL/GenBank/DDBJ whole genome shotgun (WGS) entry which is preliminary data.</text>
</comment>
<evidence type="ECO:0000256" key="2">
    <source>
        <dbReference type="SAM" id="Phobius"/>
    </source>
</evidence>
<evidence type="ECO:0000313" key="4">
    <source>
        <dbReference type="Proteomes" id="UP000813215"/>
    </source>
</evidence>
<dbReference type="Proteomes" id="UP000813215">
    <property type="component" value="Unassembled WGS sequence"/>
</dbReference>
<feature type="transmembrane region" description="Helical" evidence="2">
    <location>
        <begin position="186"/>
        <end position="204"/>
    </location>
</feature>
<keyword evidence="2" id="KW-1133">Transmembrane helix</keyword>
<feature type="transmembrane region" description="Helical" evidence="2">
    <location>
        <begin position="35"/>
        <end position="58"/>
    </location>
</feature>
<protein>
    <submittedName>
        <fullName evidence="3">Uncharacterized protein</fullName>
    </submittedName>
</protein>
<keyword evidence="2" id="KW-0812">Transmembrane</keyword>
<feature type="transmembrane region" description="Helical" evidence="2">
    <location>
        <begin position="112"/>
        <end position="133"/>
    </location>
</feature>
<reference evidence="3" key="2">
    <citation type="journal article" date="2022" name="Microbiol. Resour. Announc.">
        <title>Metagenome Sequencing to Explore Phylogenomics of Terrestrial Cyanobacteria.</title>
        <authorList>
            <person name="Ward R.D."/>
            <person name="Stajich J.E."/>
            <person name="Johansen J.R."/>
            <person name="Huntemann M."/>
            <person name="Clum A."/>
            <person name="Foster B."/>
            <person name="Foster B."/>
            <person name="Roux S."/>
            <person name="Palaniappan K."/>
            <person name="Varghese N."/>
            <person name="Mukherjee S."/>
            <person name="Reddy T.B.K."/>
            <person name="Daum C."/>
            <person name="Copeland A."/>
            <person name="Chen I.A."/>
            <person name="Ivanova N.N."/>
            <person name="Kyrpides N.C."/>
            <person name="Shapiro N."/>
            <person name="Eloe-Fadrosh E.A."/>
            <person name="Pietrasiak N."/>
        </authorList>
    </citation>
    <scope>NUCLEOTIDE SEQUENCE</scope>
    <source>
        <strain evidence="3">HA4357-MV3</strain>
    </source>
</reference>
<accession>A0A9E3H8H3</accession>
<keyword evidence="2" id="KW-0472">Membrane</keyword>
<evidence type="ECO:0000256" key="1">
    <source>
        <dbReference type="SAM" id="MobiDB-lite"/>
    </source>
</evidence>
<sequence>MALGASKGDSTNEPGSGSTSSSDKKQGKKRTIGELIDFCAKTIVLVVGLPIRFAAAIVNQFVANGGAGRAVVGGLLFIGGSMISADSVWQLLFLGRPVFPWFEETWAWQNVLAAVFNPFFYMAFLIAVGLQVVEAHALRGKNPDSARRELQDHMVYDLETKPGGKIDLVGDLWKDYKTAGVRDRSSAGFVTIAIWVFDLVATFAARNPFAYTDPLMILGCILFNVGTMLAGEMGFAIWKMTKD</sequence>
<feature type="region of interest" description="Disordered" evidence="1">
    <location>
        <begin position="1"/>
        <end position="26"/>
    </location>
</feature>
<feature type="transmembrane region" description="Helical" evidence="2">
    <location>
        <begin position="216"/>
        <end position="238"/>
    </location>
</feature>